<dbReference type="InterPro" id="IPR045584">
    <property type="entry name" value="Pilin-like"/>
</dbReference>
<evidence type="ECO:0000313" key="1">
    <source>
        <dbReference type="EMBL" id="KUZ92726.1"/>
    </source>
</evidence>
<dbReference type="PROSITE" id="PS00409">
    <property type="entry name" value="PROKAR_NTER_METHYL"/>
    <property type="match status" value="1"/>
</dbReference>
<dbReference type="GO" id="GO:0043683">
    <property type="term" value="P:type IV pilus assembly"/>
    <property type="evidence" value="ECO:0007669"/>
    <property type="project" value="InterPro"/>
</dbReference>
<reference evidence="1 2" key="1">
    <citation type="submission" date="2015-11" db="EMBL/GenBank/DDBJ databases">
        <title>Expanding the genomic diversity of Burkholderia species for the development of highly accurate diagnostics.</title>
        <authorList>
            <person name="Sahl J."/>
            <person name="Keim P."/>
            <person name="Wagner D."/>
        </authorList>
    </citation>
    <scope>NUCLEOTIDE SEQUENCE [LARGE SCALE GENOMIC DNA]</scope>
    <source>
        <strain evidence="1 2">RF32-BP4</strain>
    </source>
</reference>
<sequence>MRRWAGFTLLELMIVLAIVAVLAGVAVPSYRQQAAQAHRTSAVTALYRAAQYLETLDGAPPSTLPDALAHAPPDGRAVYRLAIRRPDDGAFVSYELDARPLDDGPMRDDRCGAFTLRSDGTKGNVLPDGAREWEPMCWGVR</sequence>
<dbReference type="AlphaFoldDB" id="A0A102HD83"/>
<accession>A0A102HD83</accession>
<dbReference type="InterPro" id="IPR031982">
    <property type="entry name" value="PilE-like"/>
</dbReference>
<evidence type="ECO:0000313" key="2">
    <source>
        <dbReference type="Proteomes" id="UP000065521"/>
    </source>
</evidence>
<dbReference type="InterPro" id="IPR012902">
    <property type="entry name" value="N_methyl_site"/>
</dbReference>
<dbReference type="NCBIfam" id="TIGR02532">
    <property type="entry name" value="IV_pilin_GFxxxE"/>
    <property type="match status" value="1"/>
</dbReference>
<dbReference type="Proteomes" id="UP000065521">
    <property type="component" value="Unassembled WGS sequence"/>
</dbReference>
<dbReference type="SUPFAM" id="SSF54523">
    <property type="entry name" value="Pili subunits"/>
    <property type="match status" value="1"/>
</dbReference>
<dbReference type="Pfam" id="PF16732">
    <property type="entry name" value="ComP_DUS"/>
    <property type="match status" value="1"/>
</dbReference>
<proteinExistence type="predicted"/>
<dbReference type="EMBL" id="LOTN01000021">
    <property type="protein sequence ID" value="KUZ92726.1"/>
    <property type="molecule type" value="Genomic_DNA"/>
</dbReference>
<dbReference type="Gene3D" id="3.30.700.10">
    <property type="entry name" value="Glycoprotein, Type 4 Pilin"/>
    <property type="match status" value="1"/>
</dbReference>
<comment type="caution">
    <text evidence="1">The sequence shown here is derived from an EMBL/GenBank/DDBJ whole genome shotgun (WGS) entry which is preliminary data.</text>
</comment>
<dbReference type="Pfam" id="PF07963">
    <property type="entry name" value="N_methyl"/>
    <property type="match status" value="1"/>
</dbReference>
<dbReference type="RefSeq" id="WP_059616947.1">
    <property type="nucleotide sequence ID" value="NZ_CP013370.1"/>
</dbReference>
<name>A0A102HD83_9BURK</name>
<gene>
    <name evidence="1" type="ORF">WI38_10050</name>
</gene>
<organism evidence="1 2">
    <name type="scientific">Burkholderia ubonensis</name>
    <dbReference type="NCBI Taxonomy" id="101571"/>
    <lineage>
        <taxon>Bacteria</taxon>
        <taxon>Pseudomonadati</taxon>
        <taxon>Pseudomonadota</taxon>
        <taxon>Betaproteobacteria</taxon>
        <taxon>Burkholderiales</taxon>
        <taxon>Burkholderiaceae</taxon>
        <taxon>Burkholderia</taxon>
        <taxon>Burkholderia cepacia complex</taxon>
    </lineage>
</organism>
<protein>
    <submittedName>
        <fullName evidence="1">Pilus assembly protein PilE</fullName>
    </submittedName>
</protein>